<proteinExistence type="inferred from homology"/>
<evidence type="ECO:0000256" key="10">
    <source>
        <dbReference type="ARBA" id="ARBA00060856"/>
    </source>
</evidence>
<keyword evidence="8 12" id="KW-0472">Membrane</keyword>
<gene>
    <name evidence="12 15" type="primary">secF</name>
    <name evidence="15" type="ORF">FA740_04075</name>
</gene>
<protein>
    <recommendedName>
        <fullName evidence="12">Protein-export membrane protein SecF</fullName>
    </recommendedName>
</protein>
<accession>A0A4U0QWB8</accession>
<dbReference type="NCBIfam" id="TIGR00966">
    <property type="entry name" value="transloc_SecF"/>
    <property type="match status" value="1"/>
</dbReference>
<dbReference type="PRINTS" id="PR01755">
    <property type="entry name" value="SECFTRNLCASE"/>
</dbReference>
<evidence type="ECO:0000256" key="2">
    <source>
        <dbReference type="ARBA" id="ARBA00022448"/>
    </source>
</evidence>
<dbReference type="OrthoDB" id="9774769at2"/>
<comment type="subcellular location">
    <subcellularLocation>
        <location evidence="1 12">Cell membrane</location>
        <topology evidence="1 12">Multi-pass membrane protein</topology>
    </subcellularLocation>
</comment>
<dbReference type="Pfam" id="PF07549">
    <property type="entry name" value="Sec_GG"/>
    <property type="match status" value="1"/>
</dbReference>
<dbReference type="GO" id="GO:0065002">
    <property type="term" value="P:intracellular protein transmembrane transport"/>
    <property type="evidence" value="ECO:0007669"/>
    <property type="project" value="UniProtKB-UniRule"/>
</dbReference>
<evidence type="ECO:0000259" key="14">
    <source>
        <dbReference type="Pfam" id="PF02355"/>
    </source>
</evidence>
<evidence type="ECO:0000256" key="7">
    <source>
        <dbReference type="ARBA" id="ARBA00023010"/>
    </source>
</evidence>
<comment type="function">
    <text evidence="9 12">Part of the Sec protein translocase complex. Interacts with the SecYEG preprotein conducting channel. SecDF uses the proton motive force (PMF) to complete protein translocation after the ATP-dependent function of SecA.</text>
</comment>
<evidence type="ECO:0000256" key="9">
    <source>
        <dbReference type="ARBA" id="ARBA00059018"/>
    </source>
</evidence>
<dbReference type="GO" id="GO:0005886">
    <property type="term" value="C:plasma membrane"/>
    <property type="evidence" value="ECO:0007669"/>
    <property type="project" value="UniProtKB-SubCell"/>
</dbReference>
<evidence type="ECO:0000256" key="4">
    <source>
        <dbReference type="ARBA" id="ARBA00022692"/>
    </source>
</evidence>
<dbReference type="SUPFAM" id="SSF82866">
    <property type="entry name" value="Multidrug efflux transporter AcrB transmembrane domain"/>
    <property type="match status" value="1"/>
</dbReference>
<comment type="similarity">
    <text evidence="10">In the C-terminal section; belongs to the SecD/SecF family. SecF subfamily.</text>
</comment>
<feature type="transmembrane region" description="Helical" evidence="12">
    <location>
        <begin position="200"/>
        <end position="221"/>
    </location>
</feature>
<keyword evidence="5 12" id="KW-0653">Protein transport</keyword>
<dbReference type="InterPro" id="IPR055344">
    <property type="entry name" value="SecD_SecF_C_bact"/>
</dbReference>
<dbReference type="GO" id="GO:0006605">
    <property type="term" value="P:protein targeting"/>
    <property type="evidence" value="ECO:0007669"/>
    <property type="project" value="UniProtKB-UniRule"/>
</dbReference>
<evidence type="ECO:0000256" key="12">
    <source>
        <dbReference type="HAMAP-Rule" id="MF_01464"/>
    </source>
</evidence>
<dbReference type="Gene3D" id="1.20.1640.10">
    <property type="entry name" value="Multidrug efflux transporter AcrB transmembrane domain"/>
    <property type="match status" value="1"/>
</dbReference>
<dbReference type="Proteomes" id="UP000306223">
    <property type="component" value="Unassembled WGS sequence"/>
</dbReference>
<dbReference type="AlphaFoldDB" id="A0A4U0QWB8"/>
<evidence type="ECO:0000313" key="15">
    <source>
        <dbReference type="EMBL" id="TJZ86080.1"/>
    </source>
</evidence>
<feature type="transmembrane region" description="Helical" evidence="12">
    <location>
        <begin position="173"/>
        <end position="194"/>
    </location>
</feature>
<sequence length="332" mass="36518">MGFRLKLVPDQTNIDFFRWQFVTFGLSSFLMLASVVVLFVNGLNFGIDFRGGTTIRTESSQSVDVAAYRAALTGLDLGDVAITEVFDPGFRADQNVAQVRISAQDGTEAVTPQTIATVEEALRQIDPNMTFPSVESVGPKVSAELVKTAIYSVLASLAAISVYIWLRFEWQFAVGAIVSLFHDVLITMGIFALFQIRFDLTTIAALLTIVGYSINDTVVVFDRLRENLVKYKTRALREVMNLSVNETMSRTVMTSGTTLLALIALLVLGGDVIRGFVFAITFGILIGTYSSIYVAKNFVLWLGVRRDWGPSDPKDPKAPRKNVSPFEGAEEV</sequence>
<feature type="transmembrane region" description="Helical" evidence="12">
    <location>
        <begin position="149"/>
        <end position="166"/>
    </location>
</feature>
<dbReference type="InterPro" id="IPR022646">
    <property type="entry name" value="SecD/SecF_CS"/>
</dbReference>
<comment type="similarity">
    <text evidence="11">In the N-terminal section; belongs to the SecD/SecF family. SecD subfamily.</text>
</comment>
<keyword evidence="6 12" id="KW-1133">Transmembrane helix</keyword>
<keyword evidence="3 12" id="KW-1003">Cell membrane</keyword>
<feature type="transmembrane region" description="Helical" evidence="12">
    <location>
        <begin position="252"/>
        <end position="270"/>
    </location>
</feature>
<feature type="transmembrane region" description="Helical" evidence="12">
    <location>
        <begin position="276"/>
        <end position="295"/>
    </location>
</feature>
<dbReference type="Pfam" id="PF02355">
    <property type="entry name" value="SecD_SecF_C"/>
    <property type="match status" value="1"/>
</dbReference>
<feature type="compositionally biased region" description="Basic and acidic residues" evidence="13">
    <location>
        <begin position="309"/>
        <end position="318"/>
    </location>
</feature>
<organism evidence="15 16">
    <name type="scientific">Paracoccus hibiscisoli</name>
    <dbReference type="NCBI Taxonomy" id="2023261"/>
    <lineage>
        <taxon>Bacteria</taxon>
        <taxon>Pseudomonadati</taxon>
        <taxon>Pseudomonadota</taxon>
        <taxon>Alphaproteobacteria</taxon>
        <taxon>Rhodobacterales</taxon>
        <taxon>Paracoccaceae</taxon>
        <taxon>Paracoccus</taxon>
    </lineage>
</organism>
<comment type="subunit">
    <text evidence="12">Forms a complex with SecD. Part of the essential Sec protein translocation apparatus which comprises SecA, SecYEG and auxiliary proteins SecDF-YajC and YidC.</text>
</comment>
<keyword evidence="16" id="KW-1185">Reference proteome</keyword>
<keyword evidence="4 12" id="KW-0812">Transmembrane</keyword>
<evidence type="ECO:0000313" key="16">
    <source>
        <dbReference type="Proteomes" id="UP000306223"/>
    </source>
</evidence>
<dbReference type="FunFam" id="1.20.1640.10:FF:000024">
    <property type="entry name" value="Multifunctional fusion protein"/>
    <property type="match status" value="1"/>
</dbReference>
<dbReference type="InterPro" id="IPR048634">
    <property type="entry name" value="SecD_SecF_C"/>
</dbReference>
<dbReference type="InterPro" id="IPR005665">
    <property type="entry name" value="SecF_bac"/>
</dbReference>
<dbReference type="NCBIfam" id="TIGR00916">
    <property type="entry name" value="2A0604s01"/>
    <property type="match status" value="1"/>
</dbReference>
<dbReference type="HAMAP" id="MF_01464_B">
    <property type="entry name" value="SecF_B"/>
    <property type="match status" value="1"/>
</dbReference>
<name>A0A4U0QWB8_9RHOB</name>
<dbReference type="InterPro" id="IPR022813">
    <property type="entry name" value="SecD/SecF_arch_bac"/>
</dbReference>
<comment type="caution">
    <text evidence="15">The sequence shown here is derived from an EMBL/GenBank/DDBJ whole genome shotgun (WGS) entry which is preliminary data.</text>
</comment>
<evidence type="ECO:0000256" key="13">
    <source>
        <dbReference type="SAM" id="MobiDB-lite"/>
    </source>
</evidence>
<evidence type="ECO:0000256" key="8">
    <source>
        <dbReference type="ARBA" id="ARBA00023136"/>
    </source>
</evidence>
<dbReference type="GO" id="GO:0043952">
    <property type="term" value="P:protein transport by the Sec complex"/>
    <property type="evidence" value="ECO:0007669"/>
    <property type="project" value="UniProtKB-UniRule"/>
</dbReference>
<evidence type="ECO:0000256" key="5">
    <source>
        <dbReference type="ARBA" id="ARBA00022927"/>
    </source>
</evidence>
<feature type="transmembrane region" description="Helical" evidence="12">
    <location>
        <begin position="21"/>
        <end position="40"/>
    </location>
</feature>
<evidence type="ECO:0000256" key="3">
    <source>
        <dbReference type="ARBA" id="ARBA00022475"/>
    </source>
</evidence>
<dbReference type="PANTHER" id="PTHR30081">
    <property type="entry name" value="PROTEIN-EXPORT MEMBRANE PROTEIN SEC"/>
    <property type="match status" value="1"/>
</dbReference>
<dbReference type="EMBL" id="SUNH01000006">
    <property type="protein sequence ID" value="TJZ86080.1"/>
    <property type="molecule type" value="Genomic_DNA"/>
</dbReference>
<dbReference type="GO" id="GO:0015450">
    <property type="term" value="F:protein-transporting ATPase activity"/>
    <property type="evidence" value="ECO:0007669"/>
    <property type="project" value="InterPro"/>
</dbReference>
<dbReference type="PANTHER" id="PTHR30081:SF8">
    <property type="entry name" value="PROTEIN TRANSLOCASE SUBUNIT SECF"/>
    <property type="match status" value="1"/>
</dbReference>
<feature type="domain" description="Protein export membrane protein SecD/SecF C-terminal" evidence="14">
    <location>
        <begin position="118"/>
        <end position="303"/>
    </location>
</feature>
<dbReference type="InterPro" id="IPR022645">
    <property type="entry name" value="SecD/SecF_bac"/>
</dbReference>
<evidence type="ECO:0000256" key="11">
    <source>
        <dbReference type="ARBA" id="ARBA00061053"/>
    </source>
</evidence>
<keyword evidence="7 12" id="KW-0811">Translocation</keyword>
<comment type="similarity">
    <text evidence="12">Belongs to the SecD/SecF family. SecF subfamily.</text>
</comment>
<evidence type="ECO:0000256" key="6">
    <source>
        <dbReference type="ARBA" id="ARBA00022989"/>
    </source>
</evidence>
<dbReference type="RefSeq" id="WP_136855509.1">
    <property type="nucleotide sequence ID" value="NZ_JBKBLO010000007.1"/>
</dbReference>
<keyword evidence="2 12" id="KW-0813">Transport</keyword>
<evidence type="ECO:0000256" key="1">
    <source>
        <dbReference type="ARBA" id="ARBA00004651"/>
    </source>
</evidence>
<feature type="region of interest" description="Disordered" evidence="13">
    <location>
        <begin position="309"/>
        <end position="332"/>
    </location>
</feature>
<reference evidence="15 16" key="1">
    <citation type="submission" date="2019-04" db="EMBL/GenBank/DDBJ databases">
        <authorList>
            <person name="Li J."/>
        </authorList>
    </citation>
    <scope>NUCLEOTIDE SEQUENCE [LARGE SCALE GENOMIC DNA]</scope>
    <source>
        <strain evidence="15 16">CCTCC AB2016182</strain>
    </source>
</reference>